<dbReference type="Gene3D" id="3.40.50.1820">
    <property type="entry name" value="alpha/beta hydrolase"/>
    <property type="match status" value="1"/>
</dbReference>
<gene>
    <name evidence="1" type="ORF">EPA93_38575</name>
</gene>
<reference evidence="1 2" key="1">
    <citation type="submission" date="2019-01" db="EMBL/GenBank/DDBJ databases">
        <title>Ktedonosporobacter rubrisoli SCAWS-G2.</title>
        <authorList>
            <person name="Huang Y."/>
            <person name="Yan B."/>
        </authorList>
    </citation>
    <scope>NUCLEOTIDE SEQUENCE [LARGE SCALE GENOMIC DNA]</scope>
    <source>
        <strain evidence="1 2">SCAWS-G2</strain>
    </source>
</reference>
<keyword evidence="1" id="KW-0378">Hydrolase</keyword>
<dbReference type="SUPFAM" id="SSF53474">
    <property type="entry name" value="alpha/beta-Hydrolases"/>
    <property type="match status" value="1"/>
</dbReference>
<accession>A0A4P6K165</accession>
<dbReference type="Proteomes" id="UP000290365">
    <property type="component" value="Chromosome"/>
</dbReference>
<dbReference type="OrthoDB" id="145066at2"/>
<protein>
    <submittedName>
        <fullName evidence="1">Alpha/beta hydrolase</fullName>
    </submittedName>
</protein>
<dbReference type="KEGG" id="kbs:EPA93_38575"/>
<dbReference type="EMBL" id="CP035758">
    <property type="protein sequence ID" value="QBD81562.1"/>
    <property type="molecule type" value="Genomic_DNA"/>
</dbReference>
<keyword evidence="2" id="KW-1185">Reference proteome</keyword>
<evidence type="ECO:0000313" key="1">
    <source>
        <dbReference type="EMBL" id="QBD81562.1"/>
    </source>
</evidence>
<name>A0A4P6K165_KTERU</name>
<evidence type="ECO:0000313" key="2">
    <source>
        <dbReference type="Proteomes" id="UP000290365"/>
    </source>
</evidence>
<dbReference type="GO" id="GO:0016787">
    <property type="term" value="F:hydrolase activity"/>
    <property type="evidence" value="ECO:0007669"/>
    <property type="project" value="UniProtKB-KW"/>
</dbReference>
<sequence>MSAHSQRWVDDATFRKDVSYLESLWQRRPVGSLDLPILDLGQGEPLIFVPILEHLEFVYARQIRSFSKTRRVILYRRQETRSVPMGLAARVAELDEVLTSLDIKRADFVGHGDAAMVLLAFALRYPERCRSLTIIAQGADYRISPHPLIWWLHELFLHLPIEHILPAPLLRRMVIKYITAHSKTNGTSAEVAALPRHLIEEQFRKIRQWPALYKFSVLPIIHSFDISDRLQQLTMPILLLNRPDDVLSPLLKTNLFSAQLPACAGYHIIAGRERFFMYAQADEVNQLLEGFLTSIQSEESQKSGAQ</sequence>
<proteinExistence type="predicted"/>
<dbReference type="RefSeq" id="WP_129892623.1">
    <property type="nucleotide sequence ID" value="NZ_CP035758.1"/>
</dbReference>
<organism evidence="1 2">
    <name type="scientific">Ktedonosporobacter rubrisoli</name>
    <dbReference type="NCBI Taxonomy" id="2509675"/>
    <lineage>
        <taxon>Bacteria</taxon>
        <taxon>Bacillati</taxon>
        <taxon>Chloroflexota</taxon>
        <taxon>Ktedonobacteria</taxon>
        <taxon>Ktedonobacterales</taxon>
        <taxon>Ktedonosporobacteraceae</taxon>
        <taxon>Ktedonosporobacter</taxon>
    </lineage>
</organism>
<dbReference type="AlphaFoldDB" id="A0A4P6K165"/>
<dbReference type="InterPro" id="IPR029058">
    <property type="entry name" value="AB_hydrolase_fold"/>
</dbReference>